<dbReference type="InterPro" id="IPR036546">
    <property type="entry name" value="MED15_KIX"/>
</dbReference>
<evidence type="ECO:0000313" key="6">
    <source>
        <dbReference type="Proteomes" id="UP001293593"/>
    </source>
</evidence>
<dbReference type="PANTHER" id="PTHR33137">
    <property type="entry name" value="MEDIATOR OF RNA POLYMERASE II TRANSCRIPTION SUBUNIT 15A-RELATED"/>
    <property type="match status" value="1"/>
</dbReference>
<dbReference type="Proteomes" id="UP001293593">
    <property type="component" value="Unassembled WGS sequence"/>
</dbReference>
<proteinExistence type="predicted"/>
<keyword evidence="2" id="KW-0539">Nucleus</keyword>
<dbReference type="FunFam" id="1.10.246.20:FF:000003">
    <property type="entry name" value="Mediator of RNA polymerase II transcription subunit 15a"/>
    <property type="match status" value="1"/>
</dbReference>
<feature type="compositionally biased region" description="Low complexity" evidence="3">
    <location>
        <begin position="94"/>
        <end position="111"/>
    </location>
</feature>
<keyword evidence="6" id="KW-1185">Reference proteome</keyword>
<dbReference type="AlphaFoldDB" id="A0AAE1MAW8"/>
<feature type="region of interest" description="Disordered" evidence="3">
    <location>
        <begin position="272"/>
        <end position="332"/>
    </location>
</feature>
<dbReference type="EMBL" id="JAWXYG010000019">
    <property type="protein sequence ID" value="KAK4252941.1"/>
    <property type="molecule type" value="Genomic_DNA"/>
</dbReference>
<feature type="compositionally biased region" description="Polar residues" evidence="3">
    <location>
        <begin position="316"/>
        <end position="332"/>
    </location>
</feature>
<dbReference type="InterPro" id="IPR044661">
    <property type="entry name" value="MED15a/b/c-like"/>
</dbReference>
<evidence type="ECO:0000256" key="3">
    <source>
        <dbReference type="SAM" id="MobiDB-lite"/>
    </source>
</evidence>
<sequence>MDTNTWRPTRGTEAPMDTSDWRTQLQPDSRQRIVNKMMETLKRHIPFSGQEGLHELRNIAQRFEEKIYTAATSQPDYLRKISLKMLTMETKSHNNMNNNNPMPSNPGGPSNQPTDAGLLQPHVQNPGQSHPMPLPNQPQSHQQILPQNIQNNMAPQSNLSSAANIGQTPMQNLAQNSNMQNMPGQNLVGTTISQNSNMQNMFTGSQRQMPGRQQVVGQQKPQQYLYQQQQLLKQKFQHSHSLMQQQQLQQQLQQQQQQPQLQQNLLQPNQLQSNQQSVMQTSSVIQPSVMPTPSLSGLQQNQQSNNVQSSTQSNNPCFSNIPSQLLGSNRIL</sequence>
<name>A0AAE1MAW8_9FABA</name>
<gene>
    <name evidence="5" type="ORF">QN277_011066</name>
</gene>
<dbReference type="PANTHER" id="PTHR33137:SF4">
    <property type="entry name" value="MEDIATOR OF RNA POLYMERASE II TRANSCRIPTION SUBUNIT 15A-RELATED"/>
    <property type="match status" value="1"/>
</dbReference>
<dbReference type="Pfam" id="PF16987">
    <property type="entry name" value="KIX_2"/>
    <property type="match status" value="1"/>
</dbReference>
<dbReference type="SUPFAM" id="SSF47040">
    <property type="entry name" value="Kix domain of CBP (creb binding protein)"/>
    <property type="match status" value="1"/>
</dbReference>
<feature type="domain" description="Mediator complex subunit 15 KIX" evidence="4">
    <location>
        <begin position="19"/>
        <end position="98"/>
    </location>
</feature>
<feature type="region of interest" description="Disordered" evidence="3">
    <location>
        <begin position="201"/>
        <end position="220"/>
    </location>
</feature>
<accession>A0AAE1MAW8</accession>
<feature type="compositionally biased region" description="Low complexity" evidence="3">
    <location>
        <begin position="294"/>
        <end position="315"/>
    </location>
</feature>
<dbReference type="GO" id="GO:0005634">
    <property type="term" value="C:nucleus"/>
    <property type="evidence" value="ECO:0007669"/>
    <property type="project" value="UniProtKB-SubCell"/>
</dbReference>
<evidence type="ECO:0000313" key="5">
    <source>
        <dbReference type="EMBL" id="KAK4252941.1"/>
    </source>
</evidence>
<feature type="region of interest" description="Disordered" evidence="3">
    <location>
        <begin position="92"/>
        <end position="141"/>
    </location>
</feature>
<evidence type="ECO:0000256" key="1">
    <source>
        <dbReference type="ARBA" id="ARBA00004123"/>
    </source>
</evidence>
<evidence type="ECO:0000256" key="2">
    <source>
        <dbReference type="ARBA" id="ARBA00023242"/>
    </source>
</evidence>
<protein>
    <recommendedName>
        <fullName evidence="4">Mediator complex subunit 15 KIX domain-containing protein</fullName>
    </recommendedName>
</protein>
<comment type="caution">
    <text evidence="5">The sequence shown here is derived from an EMBL/GenBank/DDBJ whole genome shotgun (WGS) entry which is preliminary data.</text>
</comment>
<dbReference type="GO" id="GO:0031490">
    <property type="term" value="F:chromatin DNA binding"/>
    <property type="evidence" value="ECO:0007669"/>
    <property type="project" value="InterPro"/>
</dbReference>
<feature type="compositionally biased region" description="Low complexity" evidence="3">
    <location>
        <begin position="210"/>
        <end position="220"/>
    </location>
</feature>
<reference evidence="5" key="1">
    <citation type="submission" date="2023-10" db="EMBL/GenBank/DDBJ databases">
        <title>Chromosome-level genome of the transformable northern wattle, Acacia crassicarpa.</title>
        <authorList>
            <person name="Massaro I."/>
            <person name="Sinha N.R."/>
            <person name="Poethig S."/>
            <person name="Leichty A.R."/>
        </authorList>
    </citation>
    <scope>NUCLEOTIDE SEQUENCE</scope>
    <source>
        <strain evidence="5">Acra3RX</strain>
        <tissue evidence="5">Leaf</tissue>
    </source>
</reference>
<feature type="compositionally biased region" description="Polar residues" evidence="3">
    <location>
        <begin position="278"/>
        <end position="293"/>
    </location>
</feature>
<feature type="region of interest" description="Disordered" evidence="3">
    <location>
        <begin position="1"/>
        <end position="20"/>
    </location>
</feature>
<comment type="subcellular location">
    <subcellularLocation>
        <location evidence="1">Nucleus</location>
    </subcellularLocation>
</comment>
<dbReference type="GO" id="GO:0003713">
    <property type="term" value="F:transcription coactivator activity"/>
    <property type="evidence" value="ECO:0007669"/>
    <property type="project" value="InterPro"/>
</dbReference>
<evidence type="ECO:0000259" key="4">
    <source>
        <dbReference type="Pfam" id="PF16987"/>
    </source>
</evidence>
<dbReference type="InterPro" id="IPR036529">
    <property type="entry name" value="KIX_dom_sf"/>
</dbReference>
<organism evidence="5 6">
    <name type="scientific">Acacia crassicarpa</name>
    <name type="common">northern wattle</name>
    <dbReference type="NCBI Taxonomy" id="499986"/>
    <lineage>
        <taxon>Eukaryota</taxon>
        <taxon>Viridiplantae</taxon>
        <taxon>Streptophyta</taxon>
        <taxon>Embryophyta</taxon>
        <taxon>Tracheophyta</taxon>
        <taxon>Spermatophyta</taxon>
        <taxon>Magnoliopsida</taxon>
        <taxon>eudicotyledons</taxon>
        <taxon>Gunneridae</taxon>
        <taxon>Pentapetalae</taxon>
        <taxon>rosids</taxon>
        <taxon>fabids</taxon>
        <taxon>Fabales</taxon>
        <taxon>Fabaceae</taxon>
        <taxon>Caesalpinioideae</taxon>
        <taxon>mimosoid clade</taxon>
        <taxon>Acacieae</taxon>
        <taxon>Acacia</taxon>
    </lineage>
</organism>
<dbReference type="Gene3D" id="1.10.246.20">
    <property type="entry name" value="Coactivator CBP, KIX domain"/>
    <property type="match status" value="1"/>
</dbReference>